<sequence length="230" mass="22842">SPSGYIITLPGDPIFPICNASAGNSSQAATAATSNAPCTYFSGQGPDIAIDNITTDHYVVFGNGPNGKGGIGTGFYVSPSKGATNLTGIQFFTAALPTRDPTAITVEGSNANSSLLTQGSSWILLYSGTAGITVNTSTNSLASFVSISTSTAYTSYRVIATDQLANDSSTQYAEVYLYGSSASSTTSSSTSSSTGSSTSLSTGSSASSSTGSSTSSTTGSSTSTSTSVPV</sequence>
<proteinExistence type="predicted"/>
<evidence type="ECO:0000313" key="3">
    <source>
        <dbReference type="EMBL" id="CAF4563879.1"/>
    </source>
</evidence>
<keyword evidence="4" id="KW-1185">Reference proteome</keyword>
<gene>
    <name evidence="2" type="ORF">GPM918_LOCUS45201</name>
    <name evidence="3" type="ORF">SRO942_LOCUS47502</name>
</gene>
<comment type="caution">
    <text evidence="2">The sequence shown here is derived from an EMBL/GenBank/DDBJ whole genome shotgun (WGS) entry which is preliminary data.</text>
</comment>
<dbReference type="EMBL" id="CAJOBC010118596">
    <property type="protein sequence ID" value="CAF4563879.1"/>
    <property type="molecule type" value="Genomic_DNA"/>
</dbReference>
<accession>A0A816E3T5</accession>
<evidence type="ECO:0000256" key="1">
    <source>
        <dbReference type="SAM" id="MobiDB-lite"/>
    </source>
</evidence>
<dbReference type="AlphaFoldDB" id="A0A816E3T5"/>
<reference evidence="2" key="1">
    <citation type="submission" date="2021-02" db="EMBL/GenBank/DDBJ databases">
        <authorList>
            <person name="Nowell W R."/>
        </authorList>
    </citation>
    <scope>NUCLEOTIDE SEQUENCE</scope>
</reference>
<dbReference type="Proteomes" id="UP000681722">
    <property type="component" value="Unassembled WGS sequence"/>
</dbReference>
<organism evidence="2 4">
    <name type="scientific">Didymodactylos carnosus</name>
    <dbReference type="NCBI Taxonomy" id="1234261"/>
    <lineage>
        <taxon>Eukaryota</taxon>
        <taxon>Metazoa</taxon>
        <taxon>Spiralia</taxon>
        <taxon>Gnathifera</taxon>
        <taxon>Rotifera</taxon>
        <taxon>Eurotatoria</taxon>
        <taxon>Bdelloidea</taxon>
        <taxon>Philodinida</taxon>
        <taxon>Philodinidae</taxon>
        <taxon>Didymodactylos</taxon>
    </lineage>
</organism>
<protein>
    <submittedName>
        <fullName evidence="2">Uncharacterized protein</fullName>
    </submittedName>
</protein>
<name>A0A816E3T5_9BILA</name>
<feature type="non-terminal residue" evidence="2">
    <location>
        <position position="230"/>
    </location>
</feature>
<evidence type="ECO:0000313" key="2">
    <source>
        <dbReference type="EMBL" id="CAF1645450.1"/>
    </source>
</evidence>
<feature type="region of interest" description="Disordered" evidence="1">
    <location>
        <begin position="182"/>
        <end position="230"/>
    </location>
</feature>
<dbReference type="EMBL" id="CAJNOQ010049036">
    <property type="protein sequence ID" value="CAF1645450.1"/>
    <property type="molecule type" value="Genomic_DNA"/>
</dbReference>
<evidence type="ECO:0000313" key="4">
    <source>
        <dbReference type="Proteomes" id="UP000663829"/>
    </source>
</evidence>
<dbReference type="Proteomes" id="UP000663829">
    <property type="component" value="Unassembled WGS sequence"/>
</dbReference>
<feature type="non-terminal residue" evidence="2">
    <location>
        <position position="1"/>
    </location>
</feature>